<name>A0A2Z3L797_9BACT</name>
<keyword evidence="1" id="KW-0812">Transmembrane</keyword>
<dbReference type="InterPro" id="IPR047654">
    <property type="entry name" value="IS1634_transpos"/>
</dbReference>
<dbReference type="PANTHER" id="PTHR34614">
    <property type="match status" value="1"/>
</dbReference>
<dbReference type="AlphaFoldDB" id="A0A2Z3L797"/>
<evidence type="ECO:0000313" key="3">
    <source>
        <dbReference type="Proteomes" id="UP000245872"/>
    </source>
</evidence>
<proteinExistence type="predicted"/>
<sequence length="128" mass="14876">MVEDILTIDQAKLSKGRFILATNQLDKEELPDQELLSTYKEQSVTESGFKFIKDHTFEVDSIFLKKPTRISTLMMVMTLCLMVYSIAQYYLRKELVSSNETILSQSGYATNRPSMQWVYRLFHGIHVI</sequence>
<accession>A0A2Z3L797</accession>
<evidence type="ECO:0000256" key="1">
    <source>
        <dbReference type="SAM" id="Phobius"/>
    </source>
</evidence>
<dbReference type="KEGG" id="cher:DK880_00167"/>
<organism evidence="2 3">
    <name type="scientific">Candidatus Cardinium hertigii</name>
    <dbReference type="NCBI Taxonomy" id="247481"/>
    <lineage>
        <taxon>Bacteria</taxon>
        <taxon>Pseudomonadati</taxon>
        <taxon>Bacteroidota</taxon>
        <taxon>Cytophagia</taxon>
        <taxon>Cytophagales</taxon>
        <taxon>Amoebophilaceae</taxon>
        <taxon>Candidatus Cardinium</taxon>
    </lineage>
</organism>
<dbReference type="NCBIfam" id="NF033559">
    <property type="entry name" value="transpos_IS1634"/>
    <property type="match status" value="1"/>
</dbReference>
<feature type="transmembrane region" description="Helical" evidence="1">
    <location>
        <begin position="70"/>
        <end position="91"/>
    </location>
</feature>
<reference evidence="2 3" key="1">
    <citation type="submission" date="2018-05" db="EMBL/GenBank/DDBJ databases">
        <title>Candidatus Cardinium hertigii Genome Assembly.</title>
        <authorList>
            <person name="Showmaker K.C."/>
            <person name="Walden K.O."/>
            <person name="Fields C.J."/>
            <person name="Lambert K.N."/>
            <person name="Hudson M.E."/>
        </authorList>
    </citation>
    <scope>NUCLEOTIDE SEQUENCE [LARGE SCALE GENOMIC DNA]</scope>
    <source>
        <strain evidence="3">cHgTN10</strain>
    </source>
</reference>
<keyword evidence="3" id="KW-1185">Reference proteome</keyword>
<dbReference type="PANTHER" id="PTHR34614:SF2">
    <property type="entry name" value="TRANSPOSASE IS4-LIKE DOMAIN-CONTAINING PROTEIN"/>
    <property type="match status" value="1"/>
</dbReference>
<dbReference type="EMBL" id="CP029619">
    <property type="protein sequence ID" value="AWN81503.1"/>
    <property type="molecule type" value="Genomic_DNA"/>
</dbReference>
<gene>
    <name evidence="2" type="ORF">DK880_00167</name>
</gene>
<keyword evidence="1" id="KW-0472">Membrane</keyword>
<evidence type="ECO:0000313" key="2">
    <source>
        <dbReference type="EMBL" id="AWN81503.1"/>
    </source>
</evidence>
<keyword evidence="1" id="KW-1133">Transmembrane helix</keyword>
<protein>
    <recommendedName>
        <fullName evidence="4">Transposase IS4-like domain-containing protein</fullName>
    </recommendedName>
</protein>
<dbReference type="RefSeq" id="WP_162534066.1">
    <property type="nucleotide sequence ID" value="NZ_CP029619.1"/>
</dbReference>
<dbReference type="Proteomes" id="UP000245872">
    <property type="component" value="Chromosome"/>
</dbReference>
<evidence type="ECO:0008006" key="4">
    <source>
        <dbReference type="Google" id="ProtNLM"/>
    </source>
</evidence>